<evidence type="ECO:0000313" key="3">
    <source>
        <dbReference type="Proteomes" id="UP000501346"/>
    </source>
</evidence>
<name>A0A6C1DYK5_SACPS</name>
<dbReference type="Gene3D" id="2.60.120.560">
    <property type="entry name" value="Exo-inulinase, domain 1"/>
    <property type="match status" value="1"/>
</dbReference>
<keyword evidence="3" id="KW-1185">Reference proteome</keyword>
<protein>
    <submittedName>
        <fullName evidence="2">Invertase 4</fullName>
    </submittedName>
</protein>
<evidence type="ECO:0000259" key="1">
    <source>
        <dbReference type="Pfam" id="PF08244"/>
    </source>
</evidence>
<accession>A0A6C1DYK5</accession>
<dbReference type="AlphaFoldDB" id="A0A6C1DYK5"/>
<evidence type="ECO:0000313" key="2">
    <source>
        <dbReference type="EMBL" id="QID81819.1"/>
    </source>
</evidence>
<dbReference type="Pfam" id="PF08244">
    <property type="entry name" value="Glyco_hydro_32C"/>
    <property type="match status" value="1"/>
</dbReference>
<dbReference type="EMBL" id="CP048995">
    <property type="protein sequence ID" value="QID81819.1"/>
    <property type="molecule type" value="Genomic_DNA"/>
</dbReference>
<feature type="domain" description="Glycosyl hydrolase family 32 C-terminal" evidence="1">
    <location>
        <begin position="1"/>
        <end position="79"/>
    </location>
</feature>
<proteinExistence type="predicted"/>
<reference evidence="2 3" key="1">
    <citation type="journal article" date="2019" name="BMC Genomics">
        <title>Chromosome level assembly and comparative genome analysis confirm lager-brewing yeasts originated from a single hybridization.</title>
        <authorList>
            <person name="Salazar A.N."/>
            <person name="Gorter de Vries A.R."/>
            <person name="van den Broek M."/>
            <person name="Brouwers N."/>
            <person name="de la Torre Cortes P."/>
            <person name="Kuijpers N.G.A."/>
            <person name="Daran J.G."/>
            <person name="Abeel T."/>
        </authorList>
    </citation>
    <scope>NUCLEOTIDE SEQUENCE [LARGE SCALE GENOMIC DNA]</scope>
    <source>
        <strain evidence="2 3">CBS 1483</strain>
    </source>
</reference>
<dbReference type="InterPro" id="IPR013320">
    <property type="entry name" value="ConA-like_dom_sf"/>
</dbReference>
<organism evidence="2 3">
    <name type="scientific">Saccharomyces pastorianus</name>
    <name type="common">Lager yeast</name>
    <name type="synonym">Saccharomyces cerevisiae x Saccharomyces eubayanus</name>
    <dbReference type="NCBI Taxonomy" id="27292"/>
    <lineage>
        <taxon>Eukaryota</taxon>
        <taxon>Fungi</taxon>
        <taxon>Dikarya</taxon>
        <taxon>Ascomycota</taxon>
        <taxon>Saccharomycotina</taxon>
        <taxon>Saccharomycetes</taxon>
        <taxon>Saccharomycetales</taxon>
        <taxon>Saccharomycetaceae</taxon>
        <taxon>Saccharomyces</taxon>
    </lineage>
</organism>
<dbReference type="SUPFAM" id="SSF49899">
    <property type="entry name" value="Concanavalin A-like lectins/glucanases"/>
    <property type="match status" value="1"/>
</dbReference>
<gene>
    <name evidence="2" type="primary">SUC4_3</name>
    <name evidence="2" type="ORF">GRS66_004216</name>
</gene>
<dbReference type="InterPro" id="IPR013189">
    <property type="entry name" value="Glyco_hydro_32_C"/>
</dbReference>
<dbReference type="OrthoDB" id="202537at2759"/>
<sequence length="106" mass="12149">MGFEASASSFFLDRGNSKVKFVKENPYFTNRMSVNNQPFKSENDLSYYKVYGLLDQNILELYFNDGDVVSTNTYFMTTGNALGSVNMTTGVDNLFYIDKFQVREVK</sequence>
<dbReference type="Proteomes" id="UP000501346">
    <property type="component" value="Chromosome ScXIV"/>
</dbReference>